<dbReference type="RefSeq" id="WP_170034165.1">
    <property type="nucleotide sequence ID" value="NZ_JABDTL010000001.1"/>
</dbReference>
<sequence>MKSLVRFAFVALAAAAAVPAAAQTPAAPPAARRPMEQRAQPRRPLDRLLERRAEIGLTDAQVSRLQEIGRGLETRNAPLRERLSAERQRWAAERRTQLQNMPEEQRRQEMRRMRRDPQVPSTMQPLVREMRENIAGAMRDANAVLTPEQRQQVRRVLREDRRGGMRGRRGGRDGHGRGTRGRGPGTDAAPRAEPAATRS</sequence>
<keyword evidence="4" id="KW-1185">Reference proteome</keyword>
<feature type="region of interest" description="Disordered" evidence="1">
    <location>
        <begin position="140"/>
        <end position="199"/>
    </location>
</feature>
<keyword evidence="2" id="KW-0732">Signal</keyword>
<dbReference type="Proteomes" id="UP000582837">
    <property type="component" value="Unassembled WGS sequence"/>
</dbReference>
<feature type="chain" id="PRO_5033048835" evidence="2">
    <location>
        <begin position="23"/>
        <end position="199"/>
    </location>
</feature>
<feature type="region of interest" description="Disordered" evidence="1">
    <location>
        <begin position="101"/>
        <end position="121"/>
    </location>
</feature>
<evidence type="ECO:0000256" key="1">
    <source>
        <dbReference type="SAM" id="MobiDB-lite"/>
    </source>
</evidence>
<feature type="signal peptide" evidence="2">
    <location>
        <begin position="1"/>
        <end position="22"/>
    </location>
</feature>
<reference evidence="3 4" key="1">
    <citation type="submission" date="2020-08" db="EMBL/GenBank/DDBJ databases">
        <title>Genomic Encyclopedia of Type Strains, Phase IV (KMG-IV): sequencing the most valuable type-strain genomes for metagenomic binning, comparative biology and taxonomic classification.</title>
        <authorList>
            <person name="Goeker M."/>
        </authorList>
    </citation>
    <scope>NUCLEOTIDE SEQUENCE [LARGE SCALE GENOMIC DNA]</scope>
    <source>
        <strain evidence="3 4">DSM 29007</strain>
    </source>
</reference>
<gene>
    <name evidence="3" type="ORF">HNQ61_005261</name>
</gene>
<feature type="compositionally biased region" description="Basic and acidic residues" evidence="1">
    <location>
        <begin position="103"/>
        <end position="117"/>
    </location>
</feature>
<evidence type="ECO:0000313" key="4">
    <source>
        <dbReference type="Proteomes" id="UP000582837"/>
    </source>
</evidence>
<organism evidence="3 4">
    <name type="scientific">Longimicrobium terrae</name>
    <dbReference type="NCBI Taxonomy" id="1639882"/>
    <lineage>
        <taxon>Bacteria</taxon>
        <taxon>Pseudomonadati</taxon>
        <taxon>Gemmatimonadota</taxon>
        <taxon>Longimicrobiia</taxon>
        <taxon>Longimicrobiales</taxon>
        <taxon>Longimicrobiaceae</taxon>
        <taxon>Longimicrobium</taxon>
    </lineage>
</organism>
<comment type="caution">
    <text evidence="3">The sequence shown here is derived from an EMBL/GenBank/DDBJ whole genome shotgun (WGS) entry which is preliminary data.</text>
</comment>
<dbReference type="AlphaFoldDB" id="A0A841H672"/>
<dbReference type="EMBL" id="JACHIA010000026">
    <property type="protein sequence ID" value="MBB6073590.1"/>
    <property type="molecule type" value="Genomic_DNA"/>
</dbReference>
<protein>
    <submittedName>
        <fullName evidence="3">Small-conductance mechanosensitive channel</fullName>
    </submittedName>
</protein>
<evidence type="ECO:0000256" key="2">
    <source>
        <dbReference type="SAM" id="SignalP"/>
    </source>
</evidence>
<feature type="compositionally biased region" description="Low complexity" evidence="1">
    <location>
        <begin position="18"/>
        <end position="32"/>
    </location>
</feature>
<name>A0A841H672_9BACT</name>
<evidence type="ECO:0000313" key="3">
    <source>
        <dbReference type="EMBL" id="MBB6073590.1"/>
    </source>
</evidence>
<accession>A0A841H672</accession>
<proteinExistence type="predicted"/>
<feature type="region of interest" description="Disordered" evidence="1">
    <location>
        <begin position="18"/>
        <end position="46"/>
    </location>
</feature>